<dbReference type="Pfam" id="PF01416">
    <property type="entry name" value="PseudoU_synth_1"/>
    <property type="match status" value="1"/>
</dbReference>
<proteinExistence type="inferred from homology"/>
<feature type="active site" description="Nucleophile" evidence="4 5">
    <location>
        <position position="64"/>
    </location>
</feature>
<dbReference type="Proteomes" id="UP000265742">
    <property type="component" value="Unassembled WGS sequence"/>
</dbReference>
<dbReference type="NCBIfam" id="TIGR00071">
    <property type="entry name" value="hisT_truA"/>
    <property type="match status" value="1"/>
</dbReference>
<reference evidence="10" key="1">
    <citation type="submission" date="2018-09" db="EMBL/GenBank/DDBJ databases">
        <authorList>
            <person name="Kim I."/>
        </authorList>
    </citation>
    <scope>NUCLEOTIDE SEQUENCE [LARGE SCALE GENOMIC DNA]</scope>
    <source>
        <strain evidence="10">DD4a</strain>
    </source>
</reference>
<comment type="similarity">
    <text evidence="1 4 7">Belongs to the tRNA pseudouridine synthase TruA family.</text>
</comment>
<comment type="function">
    <text evidence="4">Formation of pseudouridine at positions 38, 39 and 40 in the anticodon stem and loop of transfer RNAs.</text>
</comment>
<evidence type="ECO:0000256" key="3">
    <source>
        <dbReference type="ARBA" id="ARBA00023235"/>
    </source>
</evidence>
<evidence type="ECO:0000256" key="5">
    <source>
        <dbReference type="PIRSR" id="PIRSR001430-1"/>
    </source>
</evidence>
<dbReference type="OrthoDB" id="9811823at2"/>
<dbReference type="GO" id="GO:0160147">
    <property type="term" value="F:tRNA pseudouridine(38-40) synthase activity"/>
    <property type="evidence" value="ECO:0007669"/>
    <property type="project" value="UniProtKB-EC"/>
</dbReference>
<feature type="domain" description="Pseudouridine synthase I TruA alpha/beta" evidence="8">
    <location>
        <begin position="170"/>
        <end position="272"/>
    </location>
</feature>
<keyword evidence="10" id="KW-1185">Reference proteome</keyword>
<keyword evidence="2 4" id="KW-0819">tRNA processing</keyword>
<organism evidence="9 10">
    <name type="scientific">Amnibacterium setariae</name>
    <dbReference type="NCBI Taxonomy" id="2306585"/>
    <lineage>
        <taxon>Bacteria</taxon>
        <taxon>Bacillati</taxon>
        <taxon>Actinomycetota</taxon>
        <taxon>Actinomycetes</taxon>
        <taxon>Micrococcales</taxon>
        <taxon>Microbacteriaceae</taxon>
        <taxon>Amnibacterium</taxon>
    </lineage>
</organism>
<dbReference type="RefSeq" id="WP_119480719.1">
    <property type="nucleotide sequence ID" value="NZ_QXTG01000001.1"/>
</dbReference>
<comment type="caution">
    <text evidence="4">Lacks conserved residue(s) required for the propagation of feature annotation.</text>
</comment>
<evidence type="ECO:0000256" key="1">
    <source>
        <dbReference type="ARBA" id="ARBA00009375"/>
    </source>
</evidence>
<dbReference type="PIRSF" id="PIRSF001430">
    <property type="entry name" value="tRNA_psdUrid_synth"/>
    <property type="match status" value="1"/>
</dbReference>
<name>A0A3A1U5R3_9MICO</name>
<evidence type="ECO:0000256" key="4">
    <source>
        <dbReference type="HAMAP-Rule" id="MF_00171"/>
    </source>
</evidence>
<dbReference type="EMBL" id="QXTG01000001">
    <property type="protein sequence ID" value="RIX30358.1"/>
    <property type="molecule type" value="Genomic_DNA"/>
</dbReference>
<dbReference type="GO" id="GO:0031119">
    <property type="term" value="P:tRNA pseudouridine synthesis"/>
    <property type="evidence" value="ECO:0007669"/>
    <property type="project" value="UniProtKB-UniRule"/>
</dbReference>
<dbReference type="Gene3D" id="3.30.70.580">
    <property type="entry name" value="Pseudouridine synthase I, catalytic domain, N-terminal subdomain"/>
    <property type="match status" value="1"/>
</dbReference>
<comment type="subunit">
    <text evidence="4">Homodimer.</text>
</comment>
<evidence type="ECO:0000313" key="9">
    <source>
        <dbReference type="EMBL" id="RIX30358.1"/>
    </source>
</evidence>
<evidence type="ECO:0000256" key="2">
    <source>
        <dbReference type="ARBA" id="ARBA00022694"/>
    </source>
</evidence>
<dbReference type="InterPro" id="IPR020095">
    <property type="entry name" value="PsdUridine_synth_TruA_C"/>
</dbReference>
<dbReference type="HAMAP" id="MF_00171">
    <property type="entry name" value="TruA"/>
    <property type="match status" value="1"/>
</dbReference>
<evidence type="ECO:0000256" key="7">
    <source>
        <dbReference type="RuleBase" id="RU003792"/>
    </source>
</evidence>
<dbReference type="AlphaFoldDB" id="A0A3A1U5R3"/>
<dbReference type="InterPro" id="IPR001406">
    <property type="entry name" value="PsdUridine_synth_TruA"/>
</dbReference>
<feature type="binding site" evidence="4 6">
    <location>
        <position position="136"/>
    </location>
    <ligand>
        <name>substrate</name>
    </ligand>
</feature>
<dbReference type="SUPFAM" id="SSF55120">
    <property type="entry name" value="Pseudouridine synthase"/>
    <property type="match status" value="1"/>
</dbReference>
<evidence type="ECO:0000256" key="6">
    <source>
        <dbReference type="PIRSR" id="PIRSR001430-2"/>
    </source>
</evidence>
<dbReference type="EC" id="5.4.99.12" evidence="4"/>
<dbReference type="Gene3D" id="3.30.70.660">
    <property type="entry name" value="Pseudouridine synthase I, catalytic domain, C-terminal subdomain"/>
    <property type="match status" value="1"/>
</dbReference>
<comment type="caution">
    <text evidence="9">The sequence shown here is derived from an EMBL/GenBank/DDBJ whole genome shotgun (WGS) entry which is preliminary data.</text>
</comment>
<dbReference type="InterPro" id="IPR020097">
    <property type="entry name" value="PsdUridine_synth_TruA_a/b_dom"/>
</dbReference>
<evidence type="ECO:0000313" key="10">
    <source>
        <dbReference type="Proteomes" id="UP000265742"/>
    </source>
</evidence>
<comment type="catalytic activity">
    <reaction evidence="4 7">
        <text>uridine(38/39/40) in tRNA = pseudouridine(38/39/40) in tRNA</text>
        <dbReference type="Rhea" id="RHEA:22376"/>
        <dbReference type="Rhea" id="RHEA-COMP:10085"/>
        <dbReference type="Rhea" id="RHEA-COMP:10087"/>
        <dbReference type="ChEBI" id="CHEBI:65314"/>
        <dbReference type="ChEBI" id="CHEBI:65315"/>
        <dbReference type="EC" id="5.4.99.12"/>
    </reaction>
</comment>
<dbReference type="PANTHER" id="PTHR11142">
    <property type="entry name" value="PSEUDOURIDYLATE SYNTHASE"/>
    <property type="match status" value="1"/>
</dbReference>
<dbReference type="GO" id="GO:0003723">
    <property type="term" value="F:RNA binding"/>
    <property type="evidence" value="ECO:0007669"/>
    <property type="project" value="InterPro"/>
</dbReference>
<dbReference type="InterPro" id="IPR020094">
    <property type="entry name" value="TruA/RsuA/RluB/E/F_N"/>
</dbReference>
<dbReference type="CDD" id="cd02570">
    <property type="entry name" value="PseudoU_synth_EcTruA"/>
    <property type="match status" value="1"/>
</dbReference>
<dbReference type="InterPro" id="IPR020103">
    <property type="entry name" value="PsdUridine_synth_cat_dom_sf"/>
</dbReference>
<evidence type="ECO:0000259" key="8">
    <source>
        <dbReference type="Pfam" id="PF01416"/>
    </source>
</evidence>
<sequence length="290" mass="30825">MDGAEQPGSVRVRLDLAYDGTDFAGWAAQPGLRTVQGELERALAVAVGRAEGDPPRLVVAGRTDAGVHATGQVAHVDLAPAQLDALTRRHGGHGDVAAIAGRLTGLLNDAGDVVVHAAALAPEGFDARFSAVFRRYRYRIADRPAARDPLERRRTMLHPRPLDEQRMRAAAAGVLGLHDFAAYCRPRPGATTIRELQALDWTRDEQGVLVAEVRADAFCHSMVRALVGASVAVGVGRLEPARMAALLSAGQRANEFAVAPAHGLVLVEVGYPEGEALAAQAERARARRTL</sequence>
<gene>
    <name evidence="4 9" type="primary">truA</name>
    <name evidence="9" type="ORF">D1781_02675</name>
</gene>
<protein>
    <recommendedName>
        <fullName evidence="4">tRNA pseudouridine synthase A</fullName>
        <ecNumber evidence="4">5.4.99.12</ecNumber>
    </recommendedName>
    <alternativeName>
        <fullName evidence="4">tRNA pseudouridine(38-40) synthase</fullName>
    </alternativeName>
    <alternativeName>
        <fullName evidence="4">tRNA pseudouridylate synthase I</fullName>
    </alternativeName>
    <alternativeName>
        <fullName evidence="4">tRNA-uridine isomerase I</fullName>
    </alternativeName>
</protein>
<accession>A0A3A1U5R3</accession>
<dbReference type="PANTHER" id="PTHR11142:SF0">
    <property type="entry name" value="TRNA PSEUDOURIDINE SYNTHASE-LIKE 1"/>
    <property type="match status" value="1"/>
</dbReference>
<keyword evidence="3 4" id="KW-0413">Isomerase</keyword>